<evidence type="ECO:0000313" key="2">
    <source>
        <dbReference type="EMBL" id="PRQ54473.1"/>
    </source>
</evidence>
<accession>A0A2P6S715</accession>
<dbReference type="Gramene" id="PRQ54473">
    <property type="protein sequence ID" value="PRQ54473"/>
    <property type="gene ID" value="RchiOBHm_Chr1g0314041"/>
</dbReference>
<dbReference type="AlphaFoldDB" id="A0A2P6S715"/>
<keyword evidence="3" id="KW-1185">Reference proteome</keyword>
<evidence type="ECO:0000256" key="1">
    <source>
        <dbReference type="SAM" id="MobiDB-lite"/>
    </source>
</evidence>
<evidence type="ECO:0000313" key="3">
    <source>
        <dbReference type="Proteomes" id="UP000238479"/>
    </source>
</evidence>
<sequence length="64" mass="7421">MESMPTTVANVKAEQSGRLSMLKQIQREFLPPARKGKLNCRRRNVESRSISHCRHEESSEIPRK</sequence>
<reference evidence="2 3" key="1">
    <citation type="journal article" date="2018" name="Nat. Genet.">
        <title>The Rosa genome provides new insights in the design of modern roses.</title>
        <authorList>
            <person name="Bendahmane M."/>
        </authorList>
    </citation>
    <scope>NUCLEOTIDE SEQUENCE [LARGE SCALE GENOMIC DNA]</scope>
    <source>
        <strain evidence="3">cv. Old Blush</strain>
    </source>
</reference>
<name>A0A2P6S715_ROSCH</name>
<organism evidence="2 3">
    <name type="scientific">Rosa chinensis</name>
    <name type="common">China rose</name>
    <dbReference type="NCBI Taxonomy" id="74649"/>
    <lineage>
        <taxon>Eukaryota</taxon>
        <taxon>Viridiplantae</taxon>
        <taxon>Streptophyta</taxon>
        <taxon>Embryophyta</taxon>
        <taxon>Tracheophyta</taxon>
        <taxon>Spermatophyta</taxon>
        <taxon>Magnoliopsida</taxon>
        <taxon>eudicotyledons</taxon>
        <taxon>Gunneridae</taxon>
        <taxon>Pentapetalae</taxon>
        <taxon>rosids</taxon>
        <taxon>fabids</taxon>
        <taxon>Rosales</taxon>
        <taxon>Rosaceae</taxon>
        <taxon>Rosoideae</taxon>
        <taxon>Rosoideae incertae sedis</taxon>
        <taxon>Rosa</taxon>
    </lineage>
</organism>
<feature type="region of interest" description="Disordered" evidence="1">
    <location>
        <begin position="40"/>
        <end position="64"/>
    </location>
</feature>
<gene>
    <name evidence="2" type="ORF">RchiOBHm_Chr1g0314041</name>
</gene>
<comment type="caution">
    <text evidence="2">The sequence shown here is derived from an EMBL/GenBank/DDBJ whole genome shotgun (WGS) entry which is preliminary data.</text>
</comment>
<protein>
    <submittedName>
        <fullName evidence="2">Uncharacterized protein</fullName>
    </submittedName>
</protein>
<feature type="compositionally biased region" description="Basic and acidic residues" evidence="1">
    <location>
        <begin position="53"/>
        <end position="64"/>
    </location>
</feature>
<dbReference type="Proteomes" id="UP000238479">
    <property type="component" value="Chromosome 1"/>
</dbReference>
<dbReference type="EMBL" id="PDCK01000039">
    <property type="protein sequence ID" value="PRQ54473.1"/>
    <property type="molecule type" value="Genomic_DNA"/>
</dbReference>
<proteinExistence type="predicted"/>